<protein>
    <submittedName>
        <fullName evidence="1">Uncharacterized protein</fullName>
    </submittedName>
</protein>
<organism evidence="1 2">
    <name type="scientific">Kalanchoe fedtschenkoi</name>
    <name type="common">Lavender scallops</name>
    <name type="synonym">South American air plant</name>
    <dbReference type="NCBI Taxonomy" id="63787"/>
    <lineage>
        <taxon>Eukaryota</taxon>
        <taxon>Viridiplantae</taxon>
        <taxon>Streptophyta</taxon>
        <taxon>Embryophyta</taxon>
        <taxon>Tracheophyta</taxon>
        <taxon>Spermatophyta</taxon>
        <taxon>Magnoliopsida</taxon>
        <taxon>eudicotyledons</taxon>
        <taxon>Gunneridae</taxon>
        <taxon>Pentapetalae</taxon>
        <taxon>Saxifragales</taxon>
        <taxon>Crassulaceae</taxon>
        <taxon>Kalanchoe</taxon>
    </lineage>
</organism>
<name>A0A7N0VLT1_KALFE</name>
<sequence>MDEGQNRIRLGHEQILSRPPHNVITILILVDTDHHKLDALRTTRTRWQVVTSHLEGQKGIARATLPPPACEMGRARRRRGEIRETGKENGRSKNLTAQGRSKSLNSIPTEINPTKIVSQITNTKEALRLYNNIHLEYKYHCWRHILSAYFREQLNVSINQHVRSFQK</sequence>
<keyword evidence="2" id="KW-1185">Reference proteome</keyword>
<accession>A0A7N0VLT1</accession>
<dbReference type="Gramene" id="Kaladp1246s0025.1.v1.1">
    <property type="protein sequence ID" value="Kaladp1246s0025.1.v1.1"/>
    <property type="gene ID" value="Kaladp1246s0025.v1.1"/>
</dbReference>
<reference evidence="1" key="1">
    <citation type="submission" date="2021-01" db="UniProtKB">
        <authorList>
            <consortium name="EnsemblPlants"/>
        </authorList>
    </citation>
    <scope>IDENTIFICATION</scope>
</reference>
<dbReference type="Proteomes" id="UP000594263">
    <property type="component" value="Unplaced"/>
</dbReference>
<dbReference type="EnsemblPlants" id="Kaladp1246s0025.1.v1.1">
    <property type="protein sequence ID" value="Kaladp1246s0025.1.v1.1"/>
    <property type="gene ID" value="Kaladp1246s0025.v1.1"/>
</dbReference>
<evidence type="ECO:0000313" key="2">
    <source>
        <dbReference type="Proteomes" id="UP000594263"/>
    </source>
</evidence>
<proteinExistence type="predicted"/>
<dbReference type="AlphaFoldDB" id="A0A7N0VLT1"/>
<evidence type="ECO:0000313" key="1">
    <source>
        <dbReference type="EnsemblPlants" id="Kaladp1246s0025.1.v1.1"/>
    </source>
</evidence>